<dbReference type="PANTHER" id="PTHR21666">
    <property type="entry name" value="PEPTIDASE-RELATED"/>
    <property type="match status" value="1"/>
</dbReference>
<reference evidence="3" key="1">
    <citation type="journal article" date="2015" name="Nature">
        <title>Complex archaea that bridge the gap between prokaryotes and eukaryotes.</title>
        <authorList>
            <person name="Spang A."/>
            <person name="Saw J.H."/>
            <person name="Jorgensen S.L."/>
            <person name="Zaremba-Niedzwiedzka K."/>
            <person name="Martijn J."/>
            <person name="Lind A.E."/>
            <person name="van Eijk R."/>
            <person name="Schleper C."/>
            <person name="Guy L."/>
            <person name="Ettema T.J."/>
        </authorList>
    </citation>
    <scope>NUCLEOTIDE SEQUENCE</scope>
</reference>
<dbReference type="Gene3D" id="2.70.70.10">
    <property type="entry name" value="Glucose Permease (Domain IIA)"/>
    <property type="match status" value="1"/>
</dbReference>
<evidence type="ECO:0000256" key="1">
    <source>
        <dbReference type="SAM" id="Phobius"/>
    </source>
</evidence>
<dbReference type="PANTHER" id="PTHR21666:SF291">
    <property type="entry name" value="STAGE II SPORULATION PROTEIN Q"/>
    <property type="match status" value="1"/>
</dbReference>
<dbReference type="Pfam" id="PF01551">
    <property type="entry name" value="Peptidase_M23"/>
    <property type="match status" value="1"/>
</dbReference>
<dbReference type="AlphaFoldDB" id="A0A0F9S8D0"/>
<protein>
    <recommendedName>
        <fullName evidence="2">M23ase beta-sheet core domain-containing protein</fullName>
    </recommendedName>
</protein>
<dbReference type="FunFam" id="2.70.70.10:FF:000006">
    <property type="entry name" value="M23 family peptidase"/>
    <property type="match status" value="1"/>
</dbReference>
<feature type="transmembrane region" description="Helical" evidence="1">
    <location>
        <begin position="23"/>
        <end position="41"/>
    </location>
</feature>
<sequence length="303" mass="33598">MQIIIISPNNTSHRHWHISPKKLFMLAGFSMLFLMIGLFIINQHFNLLSRLHTLSTAVPVVISEAPSPDKKIVAEPEETNLQDYYAKRLGQLQAESMRLTALTEKLAEIAGVDVSEFQLDSVPAQGGIDEKGESLSPTLFKTEMSQLTDKFSKQNEQLNTIQNLFLTRESITSAIPQGRPVVGGFLSSSYGYRIDPFNGKKTFHSGIDFAAKEGTKVISVADGIVSYIGDRNGYGELIEIDHGNGYVTRYAHNEKIIVKTGDRIKKGEAIALMGSTGRSTGPHVHFEVLREGTKIDPYKFVNR</sequence>
<dbReference type="InterPro" id="IPR050570">
    <property type="entry name" value="Cell_wall_metabolism_enzyme"/>
</dbReference>
<gene>
    <name evidence="3" type="ORF">LCGC14_0551080</name>
</gene>
<organism evidence="3">
    <name type="scientific">marine sediment metagenome</name>
    <dbReference type="NCBI Taxonomy" id="412755"/>
    <lineage>
        <taxon>unclassified sequences</taxon>
        <taxon>metagenomes</taxon>
        <taxon>ecological metagenomes</taxon>
    </lineage>
</organism>
<comment type="caution">
    <text evidence="3">The sequence shown here is derived from an EMBL/GenBank/DDBJ whole genome shotgun (WGS) entry which is preliminary data.</text>
</comment>
<dbReference type="SUPFAM" id="SSF51261">
    <property type="entry name" value="Duplicated hybrid motif"/>
    <property type="match status" value="1"/>
</dbReference>
<accession>A0A0F9S8D0</accession>
<name>A0A0F9S8D0_9ZZZZ</name>
<evidence type="ECO:0000313" key="3">
    <source>
        <dbReference type="EMBL" id="KKN58527.1"/>
    </source>
</evidence>
<proteinExistence type="predicted"/>
<dbReference type="EMBL" id="LAZR01000758">
    <property type="protein sequence ID" value="KKN58527.1"/>
    <property type="molecule type" value="Genomic_DNA"/>
</dbReference>
<dbReference type="InterPro" id="IPR011055">
    <property type="entry name" value="Dup_hybrid_motif"/>
</dbReference>
<keyword evidence="1" id="KW-0812">Transmembrane</keyword>
<keyword evidence="1" id="KW-1133">Transmembrane helix</keyword>
<dbReference type="GO" id="GO:0004222">
    <property type="term" value="F:metalloendopeptidase activity"/>
    <property type="evidence" value="ECO:0007669"/>
    <property type="project" value="TreeGrafter"/>
</dbReference>
<dbReference type="InterPro" id="IPR016047">
    <property type="entry name" value="M23ase_b-sheet_dom"/>
</dbReference>
<keyword evidence="1" id="KW-0472">Membrane</keyword>
<feature type="domain" description="M23ase beta-sheet core" evidence="2">
    <location>
        <begin position="203"/>
        <end position="297"/>
    </location>
</feature>
<dbReference type="CDD" id="cd12797">
    <property type="entry name" value="M23_peptidase"/>
    <property type="match status" value="1"/>
</dbReference>
<evidence type="ECO:0000259" key="2">
    <source>
        <dbReference type="Pfam" id="PF01551"/>
    </source>
</evidence>